<evidence type="ECO:0000313" key="1">
    <source>
        <dbReference type="EMBL" id="RGD86905.1"/>
    </source>
</evidence>
<reference evidence="1 2" key="1">
    <citation type="submission" date="2018-08" db="EMBL/GenBank/DDBJ databases">
        <title>A genome reference for cultivated species of the human gut microbiota.</title>
        <authorList>
            <person name="Zou Y."/>
            <person name="Xue W."/>
            <person name="Luo G."/>
        </authorList>
    </citation>
    <scope>NUCLEOTIDE SEQUENCE [LARGE SCALE GENOMIC DNA]</scope>
    <source>
        <strain evidence="1 2">OM06-4</strain>
    </source>
</reference>
<evidence type="ECO:0000313" key="2">
    <source>
        <dbReference type="Proteomes" id="UP000261032"/>
    </source>
</evidence>
<protein>
    <recommendedName>
        <fullName evidence="3">HK97 gp10 family phage protein</fullName>
    </recommendedName>
</protein>
<dbReference type="AlphaFoldDB" id="A0A3E3EG66"/>
<dbReference type="RefSeq" id="WP_117580247.1">
    <property type="nucleotide sequence ID" value="NZ_CAXMZE010000001.1"/>
</dbReference>
<organism evidence="1 2">
    <name type="scientific">Thomasclavelia ramosa</name>
    <dbReference type="NCBI Taxonomy" id="1547"/>
    <lineage>
        <taxon>Bacteria</taxon>
        <taxon>Bacillati</taxon>
        <taxon>Bacillota</taxon>
        <taxon>Erysipelotrichia</taxon>
        <taxon>Erysipelotrichales</taxon>
        <taxon>Coprobacillaceae</taxon>
        <taxon>Thomasclavelia</taxon>
    </lineage>
</organism>
<sequence>MAKKIKVSQLEKAIMNCLETYSDEVTTAAKSAVDEISDEALKIVKDHAPTDKRKIKRKGKYKRSLKTRTMYESVTEKKNVIYASGDEYRLTHLLENGHALTKGGRTAPQPHFKYGDDYINKELLKRTIKKIGGK</sequence>
<name>A0A3E3EG66_9FIRM</name>
<dbReference type="Pfam" id="PF04883">
    <property type="entry name" value="HK97-gp10_like"/>
    <property type="match status" value="1"/>
</dbReference>
<accession>A0A3E3EG66</accession>
<evidence type="ECO:0008006" key="3">
    <source>
        <dbReference type="Google" id="ProtNLM"/>
    </source>
</evidence>
<dbReference type="Proteomes" id="UP000261032">
    <property type="component" value="Unassembled WGS sequence"/>
</dbReference>
<comment type="caution">
    <text evidence="1">The sequence shown here is derived from an EMBL/GenBank/DDBJ whole genome shotgun (WGS) entry which is preliminary data.</text>
</comment>
<gene>
    <name evidence="1" type="ORF">DXB93_01695</name>
</gene>
<proteinExistence type="predicted"/>
<dbReference type="EMBL" id="QUSL01000002">
    <property type="protein sequence ID" value="RGD86905.1"/>
    <property type="molecule type" value="Genomic_DNA"/>
</dbReference>
<dbReference type="InterPro" id="IPR010064">
    <property type="entry name" value="HK97-gp10_tail"/>
</dbReference>